<evidence type="ECO:0000256" key="7">
    <source>
        <dbReference type="RuleBase" id="RU361195"/>
    </source>
</evidence>
<dbReference type="InterPro" id="IPR017855">
    <property type="entry name" value="SMAD-like_dom_sf"/>
</dbReference>
<dbReference type="Pfam" id="PF03166">
    <property type="entry name" value="MH2"/>
    <property type="match status" value="1"/>
</dbReference>
<evidence type="ECO:0000256" key="2">
    <source>
        <dbReference type="ARBA" id="ARBA00022723"/>
    </source>
</evidence>
<sequence length="706" mass="79813">MDRMLLLSSTQPSTEFSISLLLPFIRLKYHVHQEKSRAFQRTDKQNLKTAKDMSYKQCLLKAVVSADYNQEEKNYIEKTINHILKKLSDDSREKLELFVQTVQESSTALEFSECITLPRSSVIICKELNVAQNLRVKGDNRFVSGKLQWLSVLLSKIFRFPEIQFQHDLEAAPHCHFHFGKKLESICINVQHYTPVEVATQQTIQQCSIPLSIQQPVIYQIVDENFRSSGNETVVYQVFNQSTPIQSSQTPIMPKMKQVYQLAPAAHSPSSGSTPMALSPIVSSNPITEIFNLQEEANVRYEKIASTWDQSTDDAWASIQYNKGTQSIGQKFICKNAHRQIILDNAQRNSDLPCPQRFSLGEFQNRSSIEDEIFAAKIGKGVGLVNVKGQIFVDNLTKGPIFSQSWTGTEYVNKQYDANLHRSTIMEIKAGLVGVCIFDLEIFAKDLDECARRLQRAKDENNLEAGRRARIELNRMQHRCLIRISLFTGWGEQHHSKAIQGTPHWIEIKAFTALNWLDASLLSPPKFDSGYECSSVSKAGSNSDKNSVDSKSTEALPWWRKLFKKREKQPKICPVGCSCLCHTEKPIKSVAIDMALLTANANQLRILMGMEDLCGKINWEQTRLLEDGTSVPTGCDVRQFTWKCLLFLVLVSILGQILVGVVNTCIFSFIQYPNKNLIARSVNSISLMLAFFITCVNIVMTGIFAG</sequence>
<evidence type="ECO:0000259" key="10">
    <source>
        <dbReference type="PROSITE" id="PS51076"/>
    </source>
</evidence>
<keyword evidence="2" id="KW-0479">Metal-binding</keyword>
<dbReference type="Gene3D" id="2.60.200.10">
    <property type="match status" value="1"/>
</dbReference>
<feature type="transmembrane region" description="Helical" evidence="8">
    <location>
        <begin position="645"/>
        <end position="670"/>
    </location>
</feature>
<comment type="subcellular location">
    <subcellularLocation>
        <location evidence="7">Cytoplasm</location>
    </subcellularLocation>
    <subcellularLocation>
        <location evidence="7">Nucleus</location>
    </subcellularLocation>
</comment>
<dbReference type="SUPFAM" id="SSF56366">
    <property type="entry name" value="SMAD MH1 domain"/>
    <property type="match status" value="1"/>
</dbReference>
<dbReference type="SUPFAM" id="SSF49879">
    <property type="entry name" value="SMAD/FHA domain"/>
    <property type="match status" value="1"/>
</dbReference>
<feature type="domain" description="MH2" evidence="10">
    <location>
        <begin position="316"/>
        <end position="537"/>
    </location>
</feature>
<keyword evidence="4 7" id="KW-0805">Transcription regulation</keyword>
<reference evidence="11 12" key="1">
    <citation type="submission" date="2021-04" db="EMBL/GenBank/DDBJ databases">
        <authorList>
            <person name="Bliznina A."/>
        </authorList>
    </citation>
    <scope>NUCLEOTIDE SEQUENCE [LARGE SCALE GENOMIC DNA]</scope>
</reference>
<keyword evidence="8" id="KW-0812">Transmembrane</keyword>
<name>A0ABN7SGU0_OIKDI</name>
<dbReference type="PROSITE" id="PS51075">
    <property type="entry name" value="MH1"/>
    <property type="match status" value="1"/>
</dbReference>
<feature type="domain" description="MH1" evidence="9">
    <location>
        <begin position="54"/>
        <end position="202"/>
    </location>
</feature>
<keyword evidence="3" id="KW-0862">Zinc</keyword>
<protein>
    <recommendedName>
        <fullName evidence="7">Mothers against decapentaplegic homolog</fullName>
        <shortName evidence="7">MAD homolog</shortName>
        <shortName evidence="7">Mothers against DPP homolog</shortName>
    </recommendedName>
    <alternativeName>
        <fullName evidence="7">SMAD family member</fullName>
    </alternativeName>
</protein>
<keyword evidence="12" id="KW-1185">Reference proteome</keyword>
<dbReference type="EMBL" id="OU015569">
    <property type="protein sequence ID" value="CAG5097496.1"/>
    <property type="molecule type" value="Genomic_DNA"/>
</dbReference>
<keyword evidence="5 7" id="KW-0804">Transcription</keyword>
<dbReference type="PANTHER" id="PTHR13703">
    <property type="entry name" value="SMAD"/>
    <property type="match status" value="1"/>
</dbReference>
<evidence type="ECO:0000256" key="1">
    <source>
        <dbReference type="ARBA" id="ARBA00005545"/>
    </source>
</evidence>
<keyword evidence="8" id="KW-0472">Membrane</keyword>
<dbReference type="Proteomes" id="UP001158576">
    <property type="component" value="Chromosome XSR"/>
</dbReference>
<organism evidence="11 12">
    <name type="scientific">Oikopleura dioica</name>
    <name type="common">Tunicate</name>
    <dbReference type="NCBI Taxonomy" id="34765"/>
    <lineage>
        <taxon>Eukaryota</taxon>
        <taxon>Metazoa</taxon>
        <taxon>Chordata</taxon>
        <taxon>Tunicata</taxon>
        <taxon>Appendicularia</taxon>
        <taxon>Copelata</taxon>
        <taxon>Oikopleuridae</taxon>
        <taxon>Oikopleura</taxon>
    </lineage>
</organism>
<dbReference type="SMART" id="SM00523">
    <property type="entry name" value="DWA"/>
    <property type="match status" value="1"/>
</dbReference>
<accession>A0ABN7SGU0</accession>
<keyword evidence="6 7" id="KW-0539">Nucleus</keyword>
<evidence type="ECO:0000313" key="12">
    <source>
        <dbReference type="Proteomes" id="UP001158576"/>
    </source>
</evidence>
<gene>
    <name evidence="11" type="ORF">OKIOD_LOCUS6657</name>
</gene>
<dbReference type="InterPro" id="IPR013790">
    <property type="entry name" value="Dwarfin"/>
</dbReference>
<dbReference type="InterPro" id="IPR001132">
    <property type="entry name" value="SMAD_dom_Dwarfin-type"/>
</dbReference>
<feature type="transmembrane region" description="Helical" evidence="8">
    <location>
        <begin position="682"/>
        <end position="705"/>
    </location>
</feature>
<comment type="similarity">
    <text evidence="1 7">Belongs to the dwarfin/SMAD family.</text>
</comment>
<dbReference type="InterPro" id="IPR013019">
    <property type="entry name" value="MAD_homology_MH1"/>
</dbReference>
<evidence type="ECO:0000259" key="9">
    <source>
        <dbReference type="PROSITE" id="PS51075"/>
    </source>
</evidence>
<dbReference type="SMART" id="SM00524">
    <property type="entry name" value="DWB"/>
    <property type="match status" value="1"/>
</dbReference>
<dbReference type="PROSITE" id="PS51076">
    <property type="entry name" value="MH2"/>
    <property type="match status" value="1"/>
</dbReference>
<evidence type="ECO:0000256" key="8">
    <source>
        <dbReference type="SAM" id="Phobius"/>
    </source>
</evidence>
<evidence type="ECO:0000256" key="6">
    <source>
        <dbReference type="ARBA" id="ARBA00023242"/>
    </source>
</evidence>
<proteinExistence type="inferred from homology"/>
<evidence type="ECO:0000256" key="3">
    <source>
        <dbReference type="ARBA" id="ARBA00022833"/>
    </source>
</evidence>
<dbReference type="InterPro" id="IPR036578">
    <property type="entry name" value="SMAD_MH1_sf"/>
</dbReference>
<keyword evidence="8" id="KW-1133">Transmembrane helix</keyword>
<evidence type="ECO:0000256" key="4">
    <source>
        <dbReference type="ARBA" id="ARBA00023015"/>
    </source>
</evidence>
<dbReference type="InterPro" id="IPR008984">
    <property type="entry name" value="SMAD_FHA_dom_sf"/>
</dbReference>
<dbReference type="Pfam" id="PF03165">
    <property type="entry name" value="MH1"/>
    <property type="match status" value="1"/>
</dbReference>
<evidence type="ECO:0000313" key="11">
    <source>
        <dbReference type="EMBL" id="CAG5097496.1"/>
    </source>
</evidence>
<evidence type="ECO:0000256" key="5">
    <source>
        <dbReference type="ARBA" id="ARBA00023163"/>
    </source>
</evidence>
<dbReference type="InterPro" id="IPR003619">
    <property type="entry name" value="MAD_homology1_Dwarfin-type"/>
</dbReference>
<keyword evidence="7" id="KW-0963">Cytoplasm</keyword>
<dbReference type="Gene3D" id="3.90.520.10">
    <property type="entry name" value="SMAD MH1 domain"/>
    <property type="match status" value="1"/>
</dbReference>